<keyword evidence="2" id="KW-0342">GTP-binding</keyword>
<sequence length="198" mass="22153">MADLQPISILLLGDDNVGKSTFLSRLALLKNNGLNSAAAQGSEAPPLLRDSDQPFVLELRSRIAAFRLEFSDTKSPENWRCLQPDLVVLCYDISHRPSLMSLQGRWIGEVRTVFPHRDRLPILVLGLKRDLRREDDPNGTLYPHEAYQLSQQLRADMYLECSAMTGELMPQVVDDVCRRAVKTTTPEGGQSEGACTLM</sequence>
<reference evidence="3 4" key="1">
    <citation type="journal article" date="2024" name="IMA Fungus">
        <title>IMA Genome - F19 : A genome assembly and annotation guide to empower mycologists, including annotated draft genome sequences of Ceratocystis pirilliformis, Diaporthe australafricana, Fusarium ophioides, Paecilomyces lecythidis, and Sporothrix stenoceras.</title>
        <authorList>
            <person name="Aylward J."/>
            <person name="Wilson A.M."/>
            <person name="Visagie C.M."/>
            <person name="Spraker J."/>
            <person name="Barnes I."/>
            <person name="Buitendag C."/>
            <person name="Ceriani C."/>
            <person name="Del Mar Angel L."/>
            <person name="du Plessis D."/>
            <person name="Fuchs T."/>
            <person name="Gasser K."/>
            <person name="Kramer D."/>
            <person name="Li W."/>
            <person name="Munsamy K."/>
            <person name="Piso A."/>
            <person name="Price J.L."/>
            <person name="Sonnekus B."/>
            <person name="Thomas C."/>
            <person name="van der Nest A."/>
            <person name="van Dijk A."/>
            <person name="van Heerden A."/>
            <person name="van Vuuren N."/>
            <person name="Yilmaz N."/>
            <person name="Duong T.A."/>
            <person name="van der Merwe N.A."/>
            <person name="Wingfield M.J."/>
            <person name="Wingfield B.D."/>
        </authorList>
    </citation>
    <scope>NUCLEOTIDE SEQUENCE [LARGE SCALE GENOMIC DNA]</scope>
    <source>
        <strain evidence="3 4">CMW 5346</strain>
    </source>
</reference>
<dbReference type="EMBL" id="JAWCUI010000007">
    <property type="protein sequence ID" value="KAL1901428.1"/>
    <property type="molecule type" value="Genomic_DNA"/>
</dbReference>
<evidence type="ECO:0000313" key="4">
    <source>
        <dbReference type="Proteomes" id="UP001583186"/>
    </source>
</evidence>
<name>A0ABR3ZL20_9PEZI</name>
<evidence type="ECO:0008006" key="5">
    <source>
        <dbReference type="Google" id="ProtNLM"/>
    </source>
</evidence>
<keyword evidence="1" id="KW-0547">Nucleotide-binding</keyword>
<organism evidence="3 4">
    <name type="scientific">Sporothrix stenoceras</name>
    <dbReference type="NCBI Taxonomy" id="5173"/>
    <lineage>
        <taxon>Eukaryota</taxon>
        <taxon>Fungi</taxon>
        <taxon>Dikarya</taxon>
        <taxon>Ascomycota</taxon>
        <taxon>Pezizomycotina</taxon>
        <taxon>Sordariomycetes</taxon>
        <taxon>Sordariomycetidae</taxon>
        <taxon>Ophiostomatales</taxon>
        <taxon>Ophiostomataceae</taxon>
        <taxon>Sporothrix</taxon>
    </lineage>
</organism>
<comment type="caution">
    <text evidence="3">The sequence shown here is derived from an EMBL/GenBank/DDBJ whole genome shotgun (WGS) entry which is preliminary data.</text>
</comment>
<dbReference type="InterPro" id="IPR003578">
    <property type="entry name" value="Small_GTPase_Rho"/>
</dbReference>
<dbReference type="Proteomes" id="UP001583186">
    <property type="component" value="Unassembled WGS sequence"/>
</dbReference>
<evidence type="ECO:0000256" key="1">
    <source>
        <dbReference type="ARBA" id="ARBA00022741"/>
    </source>
</evidence>
<dbReference type="InterPro" id="IPR027417">
    <property type="entry name" value="P-loop_NTPase"/>
</dbReference>
<dbReference type="Gene3D" id="3.40.50.300">
    <property type="entry name" value="P-loop containing nucleotide triphosphate hydrolases"/>
    <property type="match status" value="1"/>
</dbReference>
<dbReference type="InterPro" id="IPR001806">
    <property type="entry name" value="Small_GTPase"/>
</dbReference>
<dbReference type="SMART" id="SM00174">
    <property type="entry name" value="RHO"/>
    <property type="match status" value="1"/>
</dbReference>
<evidence type="ECO:0000256" key="2">
    <source>
        <dbReference type="ARBA" id="ARBA00023134"/>
    </source>
</evidence>
<protein>
    <recommendedName>
        <fullName evidence="5">Rho-like small GTPase</fullName>
    </recommendedName>
</protein>
<dbReference type="PANTHER" id="PTHR24072">
    <property type="entry name" value="RHO FAMILY GTPASE"/>
    <property type="match status" value="1"/>
</dbReference>
<keyword evidence="4" id="KW-1185">Reference proteome</keyword>
<evidence type="ECO:0000313" key="3">
    <source>
        <dbReference type="EMBL" id="KAL1901428.1"/>
    </source>
</evidence>
<dbReference type="PRINTS" id="PR00449">
    <property type="entry name" value="RASTRNSFRMNG"/>
</dbReference>
<proteinExistence type="predicted"/>
<dbReference type="SUPFAM" id="SSF52540">
    <property type="entry name" value="P-loop containing nucleoside triphosphate hydrolases"/>
    <property type="match status" value="1"/>
</dbReference>
<dbReference type="Pfam" id="PF00071">
    <property type="entry name" value="Ras"/>
    <property type="match status" value="1"/>
</dbReference>
<accession>A0ABR3ZL20</accession>
<gene>
    <name evidence="3" type="ORF">Sste5346_001833</name>
</gene>